<evidence type="ECO:0000313" key="1">
    <source>
        <dbReference type="EMBL" id="MBP2055821.1"/>
    </source>
</evidence>
<keyword evidence="2" id="KW-1185">Reference proteome</keyword>
<accession>A0ABS4M814</accession>
<dbReference type="EMBL" id="JAGGLP010000034">
    <property type="protein sequence ID" value="MBP2055821.1"/>
    <property type="molecule type" value="Genomic_DNA"/>
</dbReference>
<proteinExistence type="predicted"/>
<comment type="caution">
    <text evidence="1">The sequence shown here is derived from an EMBL/GenBank/DDBJ whole genome shotgun (WGS) entry which is preliminary data.</text>
</comment>
<protein>
    <submittedName>
        <fullName evidence="1">Uncharacterized protein</fullName>
    </submittedName>
</protein>
<gene>
    <name evidence="1" type="ORF">J2Z21_008837</name>
</gene>
<name>A0ABS4M814_9ACTN</name>
<dbReference type="Proteomes" id="UP001519309">
    <property type="component" value="Unassembled WGS sequence"/>
</dbReference>
<sequence>MEFLFENDAFSFEALRTAGYAVYGAAPTSARCWSRHAR</sequence>
<evidence type="ECO:0000313" key="2">
    <source>
        <dbReference type="Proteomes" id="UP001519309"/>
    </source>
</evidence>
<organism evidence="1 2">
    <name type="scientific">Streptomyces griseochromogenes</name>
    <dbReference type="NCBI Taxonomy" id="68214"/>
    <lineage>
        <taxon>Bacteria</taxon>
        <taxon>Bacillati</taxon>
        <taxon>Actinomycetota</taxon>
        <taxon>Actinomycetes</taxon>
        <taxon>Kitasatosporales</taxon>
        <taxon>Streptomycetaceae</taxon>
        <taxon>Streptomyces</taxon>
    </lineage>
</organism>
<reference evidence="1 2" key="1">
    <citation type="submission" date="2021-03" db="EMBL/GenBank/DDBJ databases">
        <title>Genomic Encyclopedia of Type Strains, Phase IV (KMG-IV): sequencing the most valuable type-strain genomes for metagenomic binning, comparative biology and taxonomic classification.</title>
        <authorList>
            <person name="Goeker M."/>
        </authorList>
    </citation>
    <scope>NUCLEOTIDE SEQUENCE [LARGE SCALE GENOMIC DNA]</scope>
    <source>
        <strain evidence="1 2">DSM 40499</strain>
    </source>
</reference>